<dbReference type="Proteomes" id="UP000002506">
    <property type="component" value="Chromosome"/>
</dbReference>
<evidence type="ECO:0000313" key="1">
    <source>
        <dbReference type="EMBL" id="ACZ61507.1"/>
    </source>
</evidence>
<dbReference type="KEGG" id="dev:DhcVS_350"/>
<accession>D2BGQ7</accession>
<evidence type="ECO:0000313" key="2">
    <source>
        <dbReference type="Proteomes" id="UP000002506"/>
    </source>
</evidence>
<sequence length="88" mass="9816">MINKKTELTLQIKKDLALTNKLLSQGMVSTRDPETGFRYILCATCPKDGGDGTLSRIDRKDNVVERVLFCCTTCGKEFAAKPEDIFLT</sequence>
<dbReference type="eggNOG" id="ENOG5032IDK">
    <property type="taxonomic scope" value="Bacteria"/>
</dbReference>
<name>D2BGQ7_DEHMV</name>
<reference evidence="1 2" key="1">
    <citation type="journal article" date="2009" name="PLoS Genet.">
        <title>Localized plasticity in the streamlined genomes of vinyl chloride respiring Dehalococcoides.</title>
        <authorList>
            <person name="McMurdie P.J."/>
            <person name="Behrens S.F."/>
            <person name="Muller J.A."/>
            <person name="Goke J."/>
            <person name="Ritalahti K.M."/>
            <person name="Wagner R."/>
            <person name="Goltsman E."/>
            <person name="Lapidus A."/>
            <person name="Holmes S."/>
            <person name="Loffler F.E."/>
            <person name="Spormann A.M."/>
        </authorList>
    </citation>
    <scope>NUCLEOTIDE SEQUENCE [LARGE SCALE GENOMIC DNA]</scope>
    <source>
        <strain evidence="1 2">VS</strain>
    </source>
</reference>
<proteinExistence type="predicted"/>
<gene>
    <name evidence="1" type="ordered locus">DhcVS_350</name>
</gene>
<dbReference type="AlphaFoldDB" id="D2BGQ7"/>
<protein>
    <submittedName>
        <fullName evidence="1">Uncharacterized protein</fullName>
    </submittedName>
</protein>
<organism evidence="1 2">
    <name type="scientific">Dehalococcoides mccartyi (strain VS)</name>
    <dbReference type="NCBI Taxonomy" id="311424"/>
    <lineage>
        <taxon>Bacteria</taxon>
        <taxon>Bacillati</taxon>
        <taxon>Chloroflexota</taxon>
        <taxon>Dehalococcoidia</taxon>
        <taxon>Dehalococcoidales</taxon>
        <taxon>Dehalococcoidaceae</taxon>
        <taxon>Dehalococcoides</taxon>
    </lineage>
</organism>
<dbReference type="HOGENOM" id="CLU_2600249_0_0_0"/>
<dbReference type="EMBL" id="CP001827">
    <property type="protein sequence ID" value="ACZ61507.1"/>
    <property type="molecule type" value="Genomic_DNA"/>
</dbReference>